<sequence>MAKSNAKKQRLKMAREGMQNPEIKRGTYVFADMRTRKTKTKKEKLNQMKHKKRLSDQYNNGSDKRFFVSFYKYCYIFSC</sequence>
<comment type="caution">
    <text evidence="1">The sequence shown here is derived from an EMBL/GenBank/DDBJ whole genome shotgun (WGS) entry which is preliminary data.</text>
</comment>
<gene>
    <name evidence="1" type="ORF">OEV98_02105</name>
</gene>
<dbReference type="AlphaFoldDB" id="A0AAE3LPH6"/>
<dbReference type="EMBL" id="JAOUSF010000001">
    <property type="protein sequence ID" value="MCU9612354.1"/>
    <property type="molecule type" value="Genomic_DNA"/>
</dbReference>
<name>A0AAE3LPH6_9BACI</name>
<dbReference type="Proteomes" id="UP001209318">
    <property type="component" value="Unassembled WGS sequence"/>
</dbReference>
<reference evidence="1" key="1">
    <citation type="submission" date="2022-10" db="EMBL/GenBank/DDBJ databases">
        <title>Description of Fervidibacillus gen. nov. in the family Fervidibacillaceae fam. nov. with two species, Fervidibacillus albus sp. nov., and Fervidibacillus halotolerans sp. nov., isolated from tidal flat sediments.</title>
        <authorList>
            <person name="Kwon K.K."/>
            <person name="Yang S.-H."/>
        </authorList>
    </citation>
    <scope>NUCLEOTIDE SEQUENCE</scope>
    <source>
        <strain evidence="1">JCM 19140</strain>
    </source>
</reference>
<evidence type="ECO:0000313" key="1">
    <source>
        <dbReference type="EMBL" id="MCU9612354.1"/>
    </source>
</evidence>
<accession>A0AAE3LPH6</accession>
<dbReference type="RefSeq" id="WP_263071486.1">
    <property type="nucleotide sequence ID" value="NZ_JAOUSF010000001.1"/>
</dbReference>
<organism evidence="1 2">
    <name type="scientific">Perspicuibacillus lycopersici</name>
    <dbReference type="NCBI Taxonomy" id="1325689"/>
    <lineage>
        <taxon>Bacteria</taxon>
        <taxon>Bacillati</taxon>
        <taxon>Bacillota</taxon>
        <taxon>Bacilli</taxon>
        <taxon>Bacillales</taxon>
        <taxon>Bacillaceae</taxon>
        <taxon>Perspicuibacillus</taxon>
    </lineage>
</organism>
<proteinExistence type="predicted"/>
<evidence type="ECO:0000313" key="2">
    <source>
        <dbReference type="Proteomes" id="UP001209318"/>
    </source>
</evidence>
<keyword evidence="2" id="KW-1185">Reference proteome</keyword>
<protein>
    <submittedName>
        <fullName evidence="1">Uncharacterized protein</fullName>
    </submittedName>
</protein>